<accession>A0A1Y5RFC6</accession>
<dbReference type="EMBL" id="FWFZ01000001">
    <property type="protein sequence ID" value="SLN16310.1"/>
    <property type="molecule type" value="Genomic_DNA"/>
</dbReference>
<keyword evidence="3" id="KW-0436">Ligase</keyword>
<dbReference type="AlphaFoldDB" id="A0A1Y5RFC6"/>
<dbReference type="PANTHER" id="PTHR35561:SF1">
    <property type="entry name" value="RNA 2',3'-CYCLIC PHOSPHODIESTERASE"/>
    <property type="match status" value="1"/>
</dbReference>
<feature type="short sequence motif" description="HXTX 1" evidence="2">
    <location>
        <begin position="36"/>
        <end position="39"/>
    </location>
</feature>
<dbReference type="NCBIfam" id="TIGR02258">
    <property type="entry name" value="2_5_ligase"/>
    <property type="match status" value="1"/>
</dbReference>
<dbReference type="GO" id="GO:0016874">
    <property type="term" value="F:ligase activity"/>
    <property type="evidence" value="ECO:0007669"/>
    <property type="project" value="UniProtKB-KW"/>
</dbReference>
<evidence type="ECO:0000313" key="4">
    <source>
        <dbReference type="Proteomes" id="UP000193900"/>
    </source>
</evidence>
<dbReference type="Gene3D" id="3.90.1140.10">
    <property type="entry name" value="Cyclic phosphodiesterase"/>
    <property type="match status" value="1"/>
</dbReference>
<keyword evidence="1 2" id="KW-0378">Hydrolase</keyword>
<protein>
    <recommendedName>
        <fullName evidence="2">RNA 2',3'-cyclic phosphodiesterase</fullName>
        <shortName evidence="2">RNA 2',3'-CPDase</shortName>
        <ecNumber evidence="2">3.1.4.58</ecNumber>
    </recommendedName>
</protein>
<evidence type="ECO:0000256" key="2">
    <source>
        <dbReference type="HAMAP-Rule" id="MF_01940"/>
    </source>
</evidence>
<comment type="function">
    <text evidence="2">Hydrolyzes RNA 2',3'-cyclic phosphodiester to an RNA 2'-phosphomonoester.</text>
</comment>
<dbReference type="PANTHER" id="PTHR35561">
    <property type="entry name" value="RNA 2',3'-CYCLIC PHOSPHODIESTERASE"/>
    <property type="match status" value="1"/>
</dbReference>
<dbReference type="GO" id="GO:0004113">
    <property type="term" value="F:2',3'-cyclic-nucleotide 3'-phosphodiesterase activity"/>
    <property type="evidence" value="ECO:0007669"/>
    <property type="project" value="InterPro"/>
</dbReference>
<comment type="catalytic activity">
    <reaction evidence="2">
        <text>a 3'-end 2',3'-cyclophospho-ribonucleotide-RNA + H2O = a 3'-end 2'-phospho-ribonucleotide-RNA + H(+)</text>
        <dbReference type="Rhea" id="RHEA:11828"/>
        <dbReference type="Rhea" id="RHEA-COMP:10464"/>
        <dbReference type="Rhea" id="RHEA-COMP:17353"/>
        <dbReference type="ChEBI" id="CHEBI:15377"/>
        <dbReference type="ChEBI" id="CHEBI:15378"/>
        <dbReference type="ChEBI" id="CHEBI:83064"/>
        <dbReference type="ChEBI" id="CHEBI:173113"/>
        <dbReference type="EC" id="3.1.4.58"/>
    </reaction>
</comment>
<keyword evidence="4" id="KW-1185">Reference proteome</keyword>
<dbReference type="SUPFAM" id="SSF55144">
    <property type="entry name" value="LigT-like"/>
    <property type="match status" value="1"/>
</dbReference>
<dbReference type="HAMAP" id="MF_01940">
    <property type="entry name" value="RNA_CPDase"/>
    <property type="match status" value="1"/>
</dbReference>
<feature type="active site" description="Proton acceptor" evidence="2">
    <location>
        <position position="119"/>
    </location>
</feature>
<comment type="similarity">
    <text evidence="2">Belongs to the 2H phosphoesterase superfamily. ThpR family.</text>
</comment>
<reference evidence="3 4" key="1">
    <citation type="submission" date="2017-03" db="EMBL/GenBank/DDBJ databases">
        <authorList>
            <person name="Afonso C.L."/>
            <person name="Miller P.J."/>
            <person name="Scott M.A."/>
            <person name="Spackman E."/>
            <person name="Goraichik I."/>
            <person name="Dimitrov K.M."/>
            <person name="Suarez D.L."/>
            <person name="Swayne D.E."/>
        </authorList>
    </citation>
    <scope>NUCLEOTIDE SEQUENCE [LARGE SCALE GENOMIC DNA]</scope>
    <source>
        <strain evidence="3 4">CECT 7023</strain>
    </source>
</reference>
<organism evidence="3 4">
    <name type="scientific">Roseisalinus antarcticus</name>
    <dbReference type="NCBI Taxonomy" id="254357"/>
    <lineage>
        <taxon>Bacteria</taxon>
        <taxon>Pseudomonadati</taxon>
        <taxon>Pseudomonadota</taxon>
        <taxon>Alphaproteobacteria</taxon>
        <taxon>Rhodobacterales</taxon>
        <taxon>Roseobacteraceae</taxon>
        <taxon>Roseisalinus</taxon>
    </lineage>
</organism>
<dbReference type="EC" id="3.1.4.58" evidence="2"/>
<evidence type="ECO:0000256" key="1">
    <source>
        <dbReference type="ARBA" id="ARBA00022801"/>
    </source>
</evidence>
<name>A0A1Y5RFC6_9RHOB</name>
<evidence type="ECO:0000313" key="3">
    <source>
        <dbReference type="EMBL" id="SLN16310.1"/>
    </source>
</evidence>
<sequence>MRAFVAIDLPDDAAPVLERLQVRMPIGRAVDPETFHITLAFLGDVPAGPLEELDAELSLLVAAPFEITIAGLTTFGGHTPAVMAAEIVPTQALTDLQARIASAARLAGIALERRRFRPHVTLARFRGDVTGDRLERLRRFLESEARFRLDPFLATQVVLYGSTLTRSGPIHEDLASYALLP</sequence>
<dbReference type="GO" id="GO:0008664">
    <property type="term" value="F:RNA 2',3'-cyclic 3'-phosphodiesterase activity"/>
    <property type="evidence" value="ECO:0007669"/>
    <property type="project" value="UniProtKB-EC"/>
</dbReference>
<dbReference type="InterPro" id="IPR009097">
    <property type="entry name" value="Cyclic_Pdiesterase"/>
</dbReference>
<dbReference type="Pfam" id="PF13563">
    <property type="entry name" value="2_5_RNA_ligase2"/>
    <property type="match status" value="1"/>
</dbReference>
<dbReference type="InterPro" id="IPR004175">
    <property type="entry name" value="RNA_CPDase"/>
</dbReference>
<dbReference type="RefSeq" id="WP_159458417.1">
    <property type="nucleotide sequence ID" value="NZ_FWFZ01000001.1"/>
</dbReference>
<feature type="active site" description="Proton donor" evidence="2">
    <location>
        <position position="36"/>
    </location>
</feature>
<dbReference type="Proteomes" id="UP000193900">
    <property type="component" value="Unassembled WGS sequence"/>
</dbReference>
<feature type="short sequence motif" description="HXTX 2" evidence="2">
    <location>
        <begin position="119"/>
        <end position="122"/>
    </location>
</feature>
<dbReference type="OrthoDB" id="9793819at2"/>
<proteinExistence type="inferred from homology"/>
<gene>
    <name evidence="3" type="ORF">ROA7023_00274</name>
</gene>